<evidence type="ECO:0008006" key="3">
    <source>
        <dbReference type="Google" id="ProtNLM"/>
    </source>
</evidence>
<accession>A0A1A9X3K0</accession>
<dbReference type="Proteomes" id="UP000091820">
    <property type="component" value="Unassembled WGS sequence"/>
</dbReference>
<name>A0A1A9X3K0_9MUSC</name>
<proteinExistence type="predicted"/>
<evidence type="ECO:0000313" key="1">
    <source>
        <dbReference type="EnsemblMetazoa" id="GBRI043055-PA"/>
    </source>
</evidence>
<evidence type="ECO:0000313" key="2">
    <source>
        <dbReference type="Proteomes" id="UP000091820"/>
    </source>
</evidence>
<reference evidence="1" key="2">
    <citation type="submission" date="2020-05" db="UniProtKB">
        <authorList>
            <consortium name="EnsemblMetazoa"/>
        </authorList>
    </citation>
    <scope>IDENTIFICATION</scope>
    <source>
        <strain evidence="1">IAEA</strain>
    </source>
</reference>
<dbReference type="AlphaFoldDB" id="A0A1A9X3K0"/>
<keyword evidence="2" id="KW-1185">Reference proteome</keyword>
<protein>
    <recommendedName>
        <fullName evidence="3">Mab-21-like HhH/H2TH-like domain-containing protein</fullName>
    </recommendedName>
</protein>
<sequence>MEFFGKCFDDFAKYLEIDGQKHDFLRNEYEIIYEYLIELLRRDILIGPFVVFNKTNGKTFLTDLMLDLSRSFYIKAFARGLYLSLNLANNSKLRNHQFFNSQGYLNSSHLKSCIRLALCKGFEKMGCFVRGPSSDIYELTMDDKDIYGLRVIAASENNILYITLRVLVKFTTNLAATLQPYPASSFKRDWLPMLPSWGPGAFDVSMPHMEERILKNSTNLIAVIRLLEHMSDSKKHYLKHLKCGFWWSAFYDEISHKKWKYKIDPACLFIGIIQRARRYFESKKYPFYWNANIDMLKYFTSSTPQMKTRNSLNNILNDVLNMKRDETLCFEDILNYFDLNILSDVYHIDNFGPSKYFE</sequence>
<dbReference type="VEuPathDB" id="VectorBase:GBRI043055"/>
<reference evidence="2" key="1">
    <citation type="submission" date="2014-03" db="EMBL/GenBank/DDBJ databases">
        <authorList>
            <person name="Aksoy S."/>
            <person name="Warren W."/>
            <person name="Wilson R.K."/>
        </authorList>
    </citation>
    <scope>NUCLEOTIDE SEQUENCE [LARGE SCALE GENOMIC DNA]</scope>
    <source>
        <strain evidence="2">IAEA</strain>
    </source>
</reference>
<organism evidence="1 2">
    <name type="scientific">Glossina brevipalpis</name>
    <dbReference type="NCBI Taxonomy" id="37001"/>
    <lineage>
        <taxon>Eukaryota</taxon>
        <taxon>Metazoa</taxon>
        <taxon>Ecdysozoa</taxon>
        <taxon>Arthropoda</taxon>
        <taxon>Hexapoda</taxon>
        <taxon>Insecta</taxon>
        <taxon>Pterygota</taxon>
        <taxon>Neoptera</taxon>
        <taxon>Endopterygota</taxon>
        <taxon>Diptera</taxon>
        <taxon>Brachycera</taxon>
        <taxon>Muscomorpha</taxon>
        <taxon>Hippoboscoidea</taxon>
        <taxon>Glossinidae</taxon>
        <taxon>Glossina</taxon>
    </lineage>
</organism>
<dbReference type="EnsemblMetazoa" id="GBRI043055-RA">
    <property type="protein sequence ID" value="GBRI043055-PA"/>
    <property type="gene ID" value="GBRI043055"/>
</dbReference>